<dbReference type="EMBL" id="KN423368">
    <property type="protein sequence ID" value="KHG22949.1"/>
    <property type="molecule type" value="Genomic_DNA"/>
</dbReference>
<gene>
    <name evidence="1" type="ORF">F383_30111</name>
</gene>
<organism evidence="1 2">
    <name type="scientific">Gossypium arboreum</name>
    <name type="common">Tree cotton</name>
    <name type="synonym">Gossypium nanking</name>
    <dbReference type="NCBI Taxonomy" id="29729"/>
    <lineage>
        <taxon>Eukaryota</taxon>
        <taxon>Viridiplantae</taxon>
        <taxon>Streptophyta</taxon>
        <taxon>Embryophyta</taxon>
        <taxon>Tracheophyta</taxon>
        <taxon>Spermatophyta</taxon>
        <taxon>Magnoliopsida</taxon>
        <taxon>eudicotyledons</taxon>
        <taxon>Gunneridae</taxon>
        <taxon>Pentapetalae</taxon>
        <taxon>rosids</taxon>
        <taxon>malvids</taxon>
        <taxon>Malvales</taxon>
        <taxon>Malvaceae</taxon>
        <taxon>Malvoideae</taxon>
        <taxon>Gossypium</taxon>
    </lineage>
</organism>
<evidence type="ECO:0000313" key="2">
    <source>
        <dbReference type="Proteomes" id="UP000032142"/>
    </source>
</evidence>
<reference evidence="2" key="1">
    <citation type="submission" date="2014-09" db="EMBL/GenBank/DDBJ databases">
        <authorList>
            <person name="Mudge J."/>
            <person name="Ramaraj T."/>
            <person name="Lindquist I.E."/>
            <person name="Bharti A.K."/>
            <person name="Sundararajan A."/>
            <person name="Cameron C.T."/>
            <person name="Woodward J.E."/>
            <person name="May G.D."/>
            <person name="Brubaker C."/>
            <person name="Broadhvest J."/>
            <person name="Wilkins T.A."/>
        </authorList>
    </citation>
    <scope>NUCLEOTIDE SEQUENCE</scope>
    <source>
        <strain evidence="2">cv. AKA8401</strain>
    </source>
</reference>
<accession>A0A0B0PEU1</accession>
<evidence type="ECO:0000313" key="1">
    <source>
        <dbReference type="EMBL" id="KHG22949.1"/>
    </source>
</evidence>
<dbReference type="AlphaFoldDB" id="A0A0B0PEU1"/>
<proteinExistence type="predicted"/>
<name>A0A0B0PEU1_GOSAR</name>
<protein>
    <submittedName>
        <fullName evidence="1">Uncharacterized protein</fullName>
    </submittedName>
</protein>
<dbReference type="Proteomes" id="UP000032142">
    <property type="component" value="Unassembled WGS sequence"/>
</dbReference>
<sequence>MTEFSLDWQFRFKLMRPILVIPP</sequence>
<keyword evidence="2" id="KW-1185">Reference proteome</keyword>